<dbReference type="EMBL" id="KZ824437">
    <property type="protein sequence ID" value="RAL01106.1"/>
    <property type="molecule type" value="Genomic_DNA"/>
</dbReference>
<evidence type="ECO:0000313" key="2">
    <source>
        <dbReference type="EMBL" id="RAL01106.1"/>
    </source>
</evidence>
<dbReference type="Proteomes" id="UP000249402">
    <property type="component" value="Unassembled WGS sequence"/>
</dbReference>
<reference evidence="2 3" key="1">
    <citation type="submission" date="2018-02" db="EMBL/GenBank/DDBJ databases">
        <title>The genomes of Aspergillus section Nigri reveals drivers in fungal speciation.</title>
        <authorList>
            <consortium name="DOE Joint Genome Institute"/>
            <person name="Vesth T.C."/>
            <person name="Nybo J."/>
            <person name="Theobald S."/>
            <person name="Brandl J."/>
            <person name="Frisvad J.C."/>
            <person name="Nielsen K.F."/>
            <person name="Lyhne E.K."/>
            <person name="Kogle M.E."/>
            <person name="Kuo A."/>
            <person name="Riley R."/>
            <person name="Clum A."/>
            <person name="Nolan M."/>
            <person name="Lipzen A."/>
            <person name="Salamov A."/>
            <person name="Henrissat B."/>
            <person name="Wiebenga A."/>
            <person name="De vries R.P."/>
            <person name="Grigoriev I.V."/>
            <person name="Mortensen U.H."/>
            <person name="Andersen M.R."/>
            <person name="Baker S.E."/>
        </authorList>
    </citation>
    <scope>NUCLEOTIDE SEQUENCE [LARGE SCALE GENOMIC DNA]</scope>
    <source>
        <strain evidence="2 3">CBS 121593</strain>
    </source>
</reference>
<proteinExistence type="predicted"/>
<keyword evidence="3" id="KW-1185">Reference proteome</keyword>
<accession>A0A395GZX1</accession>
<dbReference type="RefSeq" id="XP_025575433.1">
    <property type="nucleotide sequence ID" value="XM_025719435.1"/>
</dbReference>
<dbReference type="STRING" id="1448316.A0A395GZX1"/>
<evidence type="ECO:0000313" key="3">
    <source>
        <dbReference type="Proteomes" id="UP000249402"/>
    </source>
</evidence>
<dbReference type="AlphaFoldDB" id="A0A395GZX1"/>
<name>A0A395GZX1_9EURO</name>
<gene>
    <name evidence="2" type="ORF">BO80DRAFT_425081</name>
</gene>
<protein>
    <submittedName>
        <fullName evidence="2">Uncharacterized protein</fullName>
    </submittedName>
</protein>
<sequence>MPLQQIHESSQDRGSSEETMDSEWEREEKMRYDEEMSIAEARRLEARRVDEVKRTYESLEGQRGPRISLADSLFSLYCLEYFDDIYNTDCQHDPLIKYVRFEHQPGNRKDGLPPAGRRRVNGKVFLDTAAEPTFKPFVVPRYASKELIRQRSSHDRKNAMAIRFLSDDHLIFRLSRKVVFAPELPPPDVPEDFVFYGIRHRKELVLEETPAQTSLQPSQSSCETPFDILDWWRHPEIMI</sequence>
<organism evidence="2 3">
    <name type="scientific">Aspergillus ibericus CBS 121593</name>
    <dbReference type="NCBI Taxonomy" id="1448316"/>
    <lineage>
        <taxon>Eukaryota</taxon>
        <taxon>Fungi</taxon>
        <taxon>Dikarya</taxon>
        <taxon>Ascomycota</taxon>
        <taxon>Pezizomycotina</taxon>
        <taxon>Eurotiomycetes</taxon>
        <taxon>Eurotiomycetidae</taxon>
        <taxon>Eurotiales</taxon>
        <taxon>Aspergillaceae</taxon>
        <taxon>Aspergillus</taxon>
        <taxon>Aspergillus subgen. Circumdati</taxon>
    </lineage>
</organism>
<dbReference type="GeneID" id="37224300"/>
<dbReference type="OrthoDB" id="4508730at2759"/>
<evidence type="ECO:0000256" key="1">
    <source>
        <dbReference type="SAM" id="MobiDB-lite"/>
    </source>
</evidence>
<dbReference type="VEuPathDB" id="FungiDB:BO80DRAFT_425081"/>
<feature type="region of interest" description="Disordered" evidence="1">
    <location>
        <begin position="1"/>
        <end position="31"/>
    </location>
</feature>